<dbReference type="Proteomes" id="UP000484842">
    <property type="component" value="Unassembled WGS sequence"/>
</dbReference>
<dbReference type="EMBL" id="WBSL01000002">
    <property type="protein sequence ID" value="MPY66458.1"/>
    <property type="molecule type" value="Genomic_DNA"/>
</dbReference>
<name>A0A7X1NVA6_9DEIO</name>
<accession>A0A7X1NVA6</accession>
<keyword evidence="2" id="KW-1185">Reference proteome</keyword>
<evidence type="ECO:0000313" key="2">
    <source>
        <dbReference type="Proteomes" id="UP000484842"/>
    </source>
</evidence>
<protein>
    <submittedName>
        <fullName evidence="1">Uncharacterized protein</fullName>
    </submittedName>
</protein>
<reference evidence="1 2" key="1">
    <citation type="submission" date="2019-10" db="EMBL/GenBank/DDBJ databases">
        <title>Deinococcus sp. isolated from soil.</title>
        <authorList>
            <person name="Li Y."/>
            <person name="Wang J."/>
        </authorList>
    </citation>
    <scope>NUCLEOTIDE SEQUENCE [LARGE SCALE GENOMIC DNA]</scope>
    <source>
        <strain evidence="1 2">SDU3-2</strain>
    </source>
</reference>
<comment type="caution">
    <text evidence="1">The sequence shown here is derived from an EMBL/GenBank/DDBJ whole genome shotgun (WGS) entry which is preliminary data.</text>
</comment>
<proteinExistence type="predicted"/>
<gene>
    <name evidence="1" type="ORF">F8S09_07075</name>
</gene>
<evidence type="ECO:0000313" key="1">
    <source>
        <dbReference type="EMBL" id="MPY66458.1"/>
    </source>
</evidence>
<organism evidence="1 2">
    <name type="scientific">Deinococcus terrestris</name>
    <dbReference type="NCBI Taxonomy" id="2651870"/>
    <lineage>
        <taxon>Bacteria</taxon>
        <taxon>Thermotogati</taxon>
        <taxon>Deinococcota</taxon>
        <taxon>Deinococci</taxon>
        <taxon>Deinococcales</taxon>
        <taxon>Deinococcaceae</taxon>
        <taxon>Deinococcus</taxon>
    </lineage>
</organism>
<sequence>MRRAEAAGMRRRTLLTLGLALPALALAAPQRYEMRSFVNVNGTVRPAFAWCDAPGRVLAVTRPAKGVQTTPQPVTLYRWLKRPLPESDASRLTAPYLLGPSEGAAGSVYTRLSLPDGSGAASNFFIRTSNVENVIDPAYRMTRVNEFRTPEGSFSCRYQPQAVFMGATAKRTVIVWDNGRTATYATRNFDGTPGVYVTGGKVSYDELGPEYIFNGADGYSYLVSYHDSSAFVQTRRAGKTLQTEPFLAYSYSLPVKEQP</sequence>
<dbReference type="AlphaFoldDB" id="A0A7X1NVA6"/>